<gene>
    <name evidence="1" type="ORF">LCGC14_2039210</name>
</gene>
<dbReference type="EMBL" id="LAZR01023880">
    <property type="protein sequence ID" value="KKL77006.1"/>
    <property type="molecule type" value="Genomic_DNA"/>
</dbReference>
<reference evidence="1" key="1">
    <citation type="journal article" date="2015" name="Nature">
        <title>Complex archaea that bridge the gap between prokaryotes and eukaryotes.</title>
        <authorList>
            <person name="Spang A."/>
            <person name="Saw J.H."/>
            <person name="Jorgensen S.L."/>
            <person name="Zaremba-Niedzwiedzka K."/>
            <person name="Martijn J."/>
            <person name="Lind A.E."/>
            <person name="van Eijk R."/>
            <person name="Schleper C."/>
            <person name="Guy L."/>
            <person name="Ettema T.J."/>
        </authorList>
    </citation>
    <scope>NUCLEOTIDE SEQUENCE</scope>
</reference>
<name>A0A0F9FF00_9ZZZZ</name>
<accession>A0A0F9FF00</accession>
<protein>
    <submittedName>
        <fullName evidence="1">Uncharacterized protein</fullName>
    </submittedName>
</protein>
<organism evidence="1">
    <name type="scientific">marine sediment metagenome</name>
    <dbReference type="NCBI Taxonomy" id="412755"/>
    <lineage>
        <taxon>unclassified sequences</taxon>
        <taxon>metagenomes</taxon>
        <taxon>ecological metagenomes</taxon>
    </lineage>
</organism>
<sequence>MEKRLCCEQGKAYYNLEHDNFYCDTCNRGMGQEFYLKNILRCWELYQKDKSGGEEGVGR</sequence>
<proteinExistence type="predicted"/>
<comment type="caution">
    <text evidence="1">The sequence shown here is derived from an EMBL/GenBank/DDBJ whole genome shotgun (WGS) entry which is preliminary data.</text>
</comment>
<evidence type="ECO:0000313" key="1">
    <source>
        <dbReference type="EMBL" id="KKL77006.1"/>
    </source>
</evidence>
<dbReference type="AlphaFoldDB" id="A0A0F9FF00"/>